<organism evidence="1 2">
    <name type="scientific">Burkholderia latens</name>
    <dbReference type="NCBI Taxonomy" id="488446"/>
    <lineage>
        <taxon>Bacteria</taxon>
        <taxon>Pseudomonadati</taxon>
        <taxon>Pseudomonadota</taxon>
        <taxon>Betaproteobacteria</taxon>
        <taxon>Burkholderiales</taxon>
        <taxon>Burkholderiaceae</taxon>
        <taxon>Burkholderia</taxon>
        <taxon>Burkholderia cepacia complex</taxon>
    </lineage>
</organism>
<protein>
    <submittedName>
        <fullName evidence="1">Uncharacterized protein</fullName>
    </submittedName>
</protein>
<reference evidence="1 2" key="1">
    <citation type="submission" date="2019-09" db="EMBL/GenBank/DDBJ databases">
        <authorList>
            <person name="Depoorter E."/>
        </authorList>
    </citation>
    <scope>NUCLEOTIDE SEQUENCE [LARGE SCALE GENOMIC DNA]</scope>
    <source>
        <strain evidence="1">LMG 24064</strain>
    </source>
</reference>
<evidence type="ECO:0000313" key="1">
    <source>
        <dbReference type="EMBL" id="VWB24613.1"/>
    </source>
</evidence>
<sequence>MRLQALLLQSVSTIVQKTGTHRLLAHTTLPQRVNPLPLGMQTM</sequence>
<accession>A0A6P2I232</accession>
<gene>
    <name evidence="1" type="ORF">BLA24064_01001</name>
</gene>
<dbReference type="EMBL" id="CABVPL010000004">
    <property type="protein sequence ID" value="VWB24613.1"/>
    <property type="molecule type" value="Genomic_DNA"/>
</dbReference>
<dbReference type="Proteomes" id="UP000494222">
    <property type="component" value="Unassembled WGS sequence"/>
</dbReference>
<evidence type="ECO:0000313" key="2">
    <source>
        <dbReference type="Proteomes" id="UP000494222"/>
    </source>
</evidence>
<dbReference type="AlphaFoldDB" id="A0A6P2I232"/>
<name>A0A6P2I232_9BURK</name>
<proteinExistence type="predicted"/>